<feature type="domain" description="THUMP-like" evidence="2">
    <location>
        <begin position="327"/>
        <end position="397"/>
    </location>
</feature>
<keyword evidence="3" id="KW-0808">Transferase</keyword>
<dbReference type="InterPro" id="IPR007848">
    <property type="entry name" value="Small_mtfrase_dom"/>
</dbReference>
<dbReference type="RefSeq" id="WP_038503132.1">
    <property type="nucleotide sequence ID" value="NZ_CP007490.1"/>
</dbReference>
<dbReference type="HOGENOM" id="CLU_038123_1_1_11"/>
<dbReference type="OrthoDB" id="9810570at2"/>
<proteinExistence type="predicted"/>
<keyword evidence="3" id="KW-0489">Methyltransferase</keyword>
<accession>A0A060JHG4</accession>
<dbReference type="InterPro" id="IPR029063">
    <property type="entry name" value="SAM-dependent_MTases_sf"/>
</dbReference>
<dbReference type="GO" id="GO:0032259">
    <property type="term" value="P:methylation"/>
    <property type="evidence" value="ECO:0007669"/>
    <property type="project" value="UniProtKB-KW"/>
</dbReference>
<dbReference type="GO" id="GO:0008168">
    <property type="term" value="F:methyltransferase activity"/>
    <property type="evidence" value="ECO:0007669"/>
    <property type="project" value="UniProtKB-KW"/>
</dbReference>
<dbReference type="PATRIC" id="fig|529884.3.peg.1159"/>
<reference evidence="3 4" key="1">
    <citation type="journal article" date="2014" name="Int. J. Syst. Evol. Microbiol.">
        <title>Rhodoluna lacicola gen. nov., sp. nov., a planktonic freshwater bacterium with stream-lined genome.</title>
        <authorList>
            <person name="Hahn M."/>
            <person name="Schmidt J."/>
            <person name="Taipale S.J."/>
            <person name="Doolittle W.F."/>
            <person name="Koll U."/>
        </authorList>
    </citation>
    <scope>NUCLEOTIDE SEQUENCE [LARGE SCALE GENOMIC DNA]</scope>
    <source>
        <strain evidence="3 4">MWH-Ta8</strain>
    </source>
</reference>
<evidence type="ECO:0000313" key="3">
    <source>
        <dbReference type="EMBL" id="AIC47992.1"/>
    </source>
</evidence>
<gene>
    <name evidence="3" type="ORF">Rhola_00011990</name>
</gene>
<feature type="domain" description="Methyltransferase small" evidence="1">
    <location>
        <begin position="71"/>
        <end position="153"/>
    </location>
</feature>
<keyword evidence="4" id="KW-1185">Reference proteome</keyword>
<name>A0A060JHG4_9MICO</name>
<evidence type="ECO:0000259" key="1">
    <source>
        <dbReference type="Pfam" id="PF05175"/>
    </source>
</evidence>
<dbReference type="SUPFAM" id="SSF53335">
    <property type="entry name" value="S-adenosyl-L-methionine-dependent methyltransferases"/>
    <property type="match status" value="1"/>
</dbReference>
<dbReference type="Proteomes" id="UP000067708">
    <property type="component" value="Chromosome"/>
</dbReference>
<dbReference type="Pfam" id="PF18096">
    <property type="entry name" value="Thump_like"/>
    <property type="match status" value="1"/>
</dbReference>
<dbReference type="AlphaFoldDB" id="A0A060JHG4"/>
<evidence type="ECO:0000313" key="4">
    <source>
        <dbReference type="Proteomes" id="UP000067708"/>
    </source>
</evidence>
<dbReference type="Pfam" id="PF05175">
    <property type="entry name" value="MTS"/>
    <property type="match status" value="1"/>
</dbReference>
<dbReference type="EMBL" id="CP007490">
    <property type="protein sequence ID" value="AIC47992.1"/>
    <property type="molecule type" value="Genomic_DNA"/>
</dbReference>
<organism evidence="3 4">
    <name type="scientific">Rhodoluna lacicola</name>
    <dbReference type="NCBI Taxonomy" id="529884"/>
    <lineage>
        <taxon>Bacteria</taxon>
        <taxon>Bacillati</taxon>
        <taxon>Actinomycetota</taxon>
        <taxon>Actinomycetes</taxon>
        <taxon>Micrococcales</taxon>
        <taxon>Microbacteriaceae</taxon>
        <taxon>Luna cluster</taxon>
        <taxon>Luna-1 subcluster</taxon>
        <taxon>Rhodoluna</taxon>
    </lineage>
</organism>
<dbReference type="eggNOG" id="COG2265">
    <property type="taxonomic scope" value="Bacteria"/>
</dbReference>
<sequence>MERQDFIRLLSPEGQELLAKVGPLEAKADVVKLVSSLRAQGNDAALVAAVLTQAKLRRRAAAKFGPFAERMIFTEAGLEQASRLSVAALHANRFRQAGLNTVADLGCGIGAESMALASLDINVKAFEIDEVTAAVATYNLAPFENAFVEQADVTTVDLSKFDGLFFDPARRELGGPARERANRKFDPAAFSPSFDFVMQAADQKPTGVKFGPGHPHEAIPDDAEAQWVSVDGDLVELGLWFGSVARPGVKRSALLISGNSRYEIISHAAERLDAPIAELGDFVYEPDNAVVRSHLIGQLAEQIEAHLFAPEIAYLTSDKEITSPWLKGYRVIDNLVFDRKKLKAYLRERGIGVLEIKKRGSDIVPEQLRRELALKGEGAATLIVTRVGDAHRVLVAEAIGKPQIPNSKF</sequence>
<protein>
    <submittedName>
        <fullName evidence="3">SAM-dependent methyltransferases related to tRNA (Uracil-5-)-methyltransferase</fullName>
    </submittedName>
</protein>
<dbReference type="InterPro" id="IPR041497">
    <property type="entry name" value="Thump-like"/>
</dbReference>
<dbReference type="STRING" id="529884.Rhola_00011990"/>
<dbReference type="CDD" id="cd02440">
    <property type="entry name" value="AdoMet_MTases"/>
    <property type="match status" value="1"/>
</dbReference>
<dbReference type="Gene3D" id="3.40.50.150">
    <property type="entry name" value="Vaccinia Virus protein VP39"/>
    <property type="match status" value="1"/>
</dbReference>
<dbReference type="KEGG" id="rla:Rhola_00011990"/>
<evidence type="ECO:0000259" key="2">
    <source>
        <dbReference type="Pfam" id="PF18096"/>
    </source>
</evidence>